<accession>A0A8H3AHN3</accession>
<evidence type="ECO:0000313" key="2">
    <source>
        <dbReference type="EMBL" id="CAE6430088.1"/>
    </source>
</evidence>
<dbReference type="Proteomes" id="UP000663853">
    <property type="component" value="Unassembled WGS sequence"/>
</dbReference>
<evidence type="ECO:0000313" key="3">
    <source>
        <dbReference type="Proteomes" id="UP000663853"/>
    </source>
</evidence>
<protein>
    <submittedName>
        <fullName evidence="2">Uncharacterized protein</fullName>
    </submittedName>
</protein>
<reference evidence="2" key="1">
    <citation type="submission" date="2021-01" db="EMBL/GenBank/DDBJ databases">
        <authorList>
            <person name="Kaushik A."/>
        </authorList>
    </citation>
    <scope>NUCLEOTIDE SEQUENCE</scope>
    <source>
        <strain evidence="2">AG6-10EEA</strain>
    </source>
</reference>
<proteinExistence type="predicted"/>
<evidence type="ECO:0000256" key="1">
    <source>
        <dbReference type="SAM" id="MobiDB-lite"/>
    </source>
</evidence>
<gene>
    <name evidence="2" type="ORF">RDB_LOCUS22637</name>
</gene>
<sequence length="99" mass="11257">MVQFCLGEWTEGYFAKDKLNATKQYNVWLCHFDGLKNVSSVARKRLIEAYNRWVRDAYDASQAQTYFSDKSYVQDVVLPQDARPDTPSGTPGPSARGET</sequence>
<organism evidence="2 3">
    <name type="scientific">Rhizoctonia solani</name>
    <dbReference type="NCBI Taxonomy" id="456999"/>
    <lineage>
        <taxon>Eukaryota</taxon>
        <taxon>Fungi</taxon>
        <taxon>Dikarya</taxon>
        <taxon>Basidiomycota</taxon>
        <taxon>Agaricomycotina</taxon>
        <taxon>Agaricomycetes</taxon>
        <taxon>Cantharellales</taxon>
        <taxon>Ceratobasidiaceae</taxon>
        <taxon>Rhizoctonia</taxon>
    </lineage>
</organism>
<comment type="caution">
    <text evidence="2">The sequence shown here is derived from an EMBL/GenBank/DDBJ whole genome shotgun (WGS) entry which is preliminary data.</text>
</comment>
<feature type="region of interest" description="Disordered" evidence="1">
    <location>
        <begin position="78"/>
        <end position="99"/>
    </location>
</feature>
<name>A0A8H3AHN3_9AGAM</name>
<dbReference type="EMBL" id="CAJMXA010000421">
    <property type="protein sequence ID" value="CAE6430088.1"/>
    <property type="molecule type" value="Genomic_DNA"/>
</dbReference>
<dbReference type="AlphaFoldDB" id="A0A8H3AHN3"/>